<dbReference type="InterPro" id="IPR011701">
    <property type="entry name" value="MFS"/>
</dbReference>
<dbReference type="PANTHER" id="PTHR42718">
    <property type="entry name" value="MAJOR FACILITATOR SUPERFAMILY MULTIDRUG TRANSPORTER MFSC"/>
    <property type="match status" value="1"/>
</dbReference>
<feature type="transmembrane region" description="Helical" evidence="8">
    <location>
        <begin position="110"/>
        <end position="128"/>
    </location>
</feature>
<feature type="transmembrane region" description="Helical" evidence="8">
    <location>
        <begin position="239"/>
        <end position="263"/>
    </location>
</feature>
<evidence type="ECO:0000256" key="2">
    <source>
        <dbReference type="ARBA" id="ARBA00022448"/>
    </source>
</evidence>
<feature type="transmembrane region" description="Helical" evidence="8">
    <location>
        <begin position="329"/>
        <end position="355"/>
    </location>
</feature>
<feature type="domain" description="Major facilitator superfamily (MFS) profile" evidence="9">
    <location>
        <begin position="1"/>
        <end position="453"/>
    </location>
</feature>
<reference evidence="10 11" key="1">
    <citation type="submission" date="2020-08" db="EMBL/GenBank/DDBJ databases">
        <title>Sequencing the genomes of 1000 actinobacteria strains.</title>
        <authorList>
            <person name="Klenk H.-P."/>
        </authorList>
    </citation>
    <scope>NUCLEOTIDE SEQUENCE [LARGE SCALE GENOMIC DNA]</scope>
    <source>
        <strain evidence="10 11">DSM 45486</strain>
    </source>
</reference>
<dbReference type="NCBIfam" id="TIGR00711">
    <property type="entry name" value="efflux_EmrB"/>
    <property type="match status" value="1"/>
</dbReference>
<evidence type="ECO:0000256" key="6">
    <source>
        <dbReference type="ARBA" id="ARBA00023136"/>
    </source>
</evidence>
<dbReference type="Gene3D" id="1.20.1720.10">
    <property type="entry name" value="Multidrug resistance protein D"/>
    <property type="match status" value="1"/>
</dbReference>
<evidence type="ECO:0000256" key="5">
    <source>
        <dbReference type="ARBA" id="ARBA00022989"/>
    </source>
</evidence>
<evidence type="ECO:0000256" key="1">
    <source>
        <dbReference type="ARBA" id="ARBA00004651"/>
    </source>
</evidence>
<dbReference type="PROSITE" id="PS50850">
    <property type="entry name" value="MFS"/>
    <property type="match status" value="1"/>
</dbReference>
<feature type="transmembrane region" description="Helical" evidence="8">
    <location>
        <begin position="52"/>
        <end position="71"/>
    </location>
</feature>
<keyword evidence="2" id="KW-0813">Transport</keyword>
<accession>A0A7W9HFX6</accession>
<dbReference type="Gene3D" id="1.20.1250.20">
    <property type="entry name" value="MFS general substrate transporter like domains"/>
    <property type="match status" value="1"/>
</dbReference>
<dbReference type="GO" id="GO:0005886">
    <property type="term" value="C:plasma membrane"/>
    <property type="evidence" value="ECO:0007669"/>
    <property type="project" value="UniProtKB-SubCell"/>
</dbReference>
<feature type="transmembrane region" description="Helical" evidence="8">
    <location>
        <begin position="432"/>
        <end position="451"/>
    </location>
</feature>
<feature type="transmembrane region" description="Helical" evidence="8">
    <location>
        <begin position="140"/>
        <end position="160"/>
    </location>
</feature>
<feature type="transmembrane region" description="Helical" evidence="8">
    <location>
        <begin position="22"/>
        <end position="40"/>
    </location>
</feature>
<protein>
    <submittedName>
        <fullName evidence="10">EmrB/QacA subfamily drug resistance transporter</fullName>
    </submittedName>
</protein>
<dbReference type="InterPro" id="IPR004638">
    <property type="entry name" value="EmrB-like"/>
</dbReference>
<proteinExistence type="predicted"/>
<comment type="caution">
    <text evidence="10">The sequence shown here is derived from an EMBL/GenBank/DDBJ whole genome shotgun (WGS) entry which is preliminary data.</text>
</comment>
<dbReference type="EMBL" id="JACHMO010000001">
    <property type="protein sequence ID" value="MBB5801450.1"/>
    <property type="molecule type" value="Genomic_DNA"/>
</dbReference>
<dbReference type="Proteomes" id="UP000552097">
    <property type="component" value="Unassembled WGS sequence"/>
</dbReference>
<evidence type="ECO:0000256" key="3">
    <source>
        <dbReference type="ARBA" id="ARBA00022475"/>
    </source>
</evidence>
<dbReference type="PANTHER" id="PTHR42718:SF42">
    <property type="entry name" value="EXPORT PROTEIN"/>
    <property type="match status" value="1"/>
</dbReference>
<dbReference type="Pfam" id="PF07690">
    <property type="entry name" value="MFS_1"/>
    <property type="match status" value="1"/>
</dbReference>
<evidence type="ECO:0000256" key="8">
    <source>
        <dbReference type="SAM" id="Phobius"/>
    </source>
</evidence>
<organism evidence="10 11">
    <name type="scientific">Saccharothrix ecbatanensis</name>
    <dbReference type="NCBI Taxonomy" id="1105145"/>
    <lineage>
        <taxon>Bacteria</taxon>
        <taxon>Bacillati</taxon>
        <taxon>Actinomycetota</taxon>
        <taxon>Actinomycetes</taxon>
        <taxon>Pseudonocardiales</taxon>
        <taxon>Pseudonocardiaceae</taxon>
        <taxon>Saccharothrix</taxon>
    </lineage>
</organism>
<keyword evidence="4 8" id="KW-0812">Transmembrane</keyword>
<feature type="transmembrane region" description="Helical" evidence="8">
    <location>
        <begin position="275"/>
        <end position="292"/>
    </location>
</feature>
<evidence type="ECO:0000313" key="11">
    <source>
        <dbReference type="Proteomes" id="UP000552097"/>
    </source>
</evidence>
<dbReference type="InterPro" id="IPR036259">
    <property type="entry name" value="MFS_trans_sf"/>
</dbReference>
<gene>
    <name evidence="10" type="ORF">F4560_001218</name>
</gene>
<dbReference type="GO" id="GO:0022857">
    <property type="term" value="F:transmembrane transporter activity"/>
    <property type="evidence" value="ECO:0007669"/>
    <property type="project" value="InterPro"/>
</dbReference>
<keyword evidence="6 8" id="KW-0472">Membrane</keyword>
<dbReference type="AlphaFoldDB" id="A0A7W9HFX6"/>
<dbReference type="SUPFAM" id="SSF103473">
    <property type="entry name" value="MFS general substrate transporter"/>
    <property type="match status" value="1"/>
</dbReference>
<evidence type="ECO:0000256" key="4">
    <source>
        <dbReference type="ARBA" id="ARBA00022692"/>
    </source>
</evidence>
<comment type="subcellular location">
    <subcellularLocation>
        <location evidence="1">Cell membrane</location>
        <topology evidence="1">Multi-pass membrane protein</topology>
    </subcellularLocation>
</comment>
<dbReference type="CDD" id="cd17321">
    <property type="entry name" value="MFS_MMR_MDR_like"/>
    <property type="match status" value="1"/>
</dbReference>
<evidence type="ECO:0000259" key="9">
    <source>
        <dbReference type="PROSITE" id="PS50850"/>
    </source>
</evidence>
<feature type="transmembrane region" description="Helical" evidence="8">
    <location>
        <begin position="172"/>
        <end position="189"/>
    </location>
</feature>
<evidence type="ECO:0000313" key="10">
    <source>
        <dbReference type="EMBL" id="MBB5801450.1"/>
    </source>
</evidence>
<sequence length="475" mass="49850">MSVIAVANPVIMDELHASVTQVIWVTSAYLLAYAAPLLFTGRLGDRFGPKNLYLVGVVVFTLSSLWCGLAGDINSLIVARAVQGLGAALMTPQTMSVITRIFPAEKRGAAMGAWGATAGIALLLGPVIGGLLVDSFGWEWIFLINLPIGVLAFGLAWVLVPSLETRPLKLDVVGVILSCLGLFLLVYGLQEGNSKDWSSTIWLMIGAGLAVLTLFVVMQARNKQDPLLPLSLFRDRNFALANIGIASMGAAVTAMTVPTYFFLQGVRGLSSMESALLFSPLAILTGVFAPIVGKLSDKAHPRTFTALGFVLFAVSIVGYNRLMEPDSQLWMFAAVAGVSGIANAMTWGPLGAIATRNLPLHQSGAGSGIYNTNRQMGSVLGAAAVGALFVDRLASNLPQMSGGGEGQSEVSITEVPEFIKEPYSMALAETGLLPGAFLLLGAVACAMFIRFPTPKASDEKTDEVPTGQQAGAVAG</sequence>
<dbReference type="InterPro" id="IPR020846">
    <property type="entry name" value="MFS_dom"/>
</dbReference>
<keyword evidence="11" id="KW-1185">Reference proteome</keyword>
<feature type="region of interest" description="Disordered" evidence="7">
    <location>
        <begin position="456"/>
        <end position="475"/>
    </location>
</feature>
<feature type="transmembrane region" description="Helical" evidence="8">
    <location>
        <begin position="304"/>
        <end position="323"/>
    </location>
</feature>
<evidence type="ECO:0000256" key="7">
    <source>
        <dbReference type="SAM" id="MobiDB-lite"/>
    </source>
</evidence>
<keyword evidence="3" id="KW-1003">Cell membrane</keyword>
<feature type="transmembrane region" description="Helical" evidence="8">
    <location>
        <begin position="201"/>
        <end position="218"/>
    </location>
</feature>
<keyword evidence="5 8" id="KW-1133">Transmembrane helix</keyword>
<name>A0A7W9HFX6_9PSEU</name>